<keyword evidence="1" id="KW-1185">Reference proteome</keyword>
<organism evidence="1 2">
    <name type="scientific">Solanum pennellii</name>
    <name type="common">Tomato</name>
    <name type="synonym">Lycopersicon pennellii</name>
    <dbReference type="NCBI Taxonomy" id="28526"/>
    <lineage>
        <taxon>Eukaryota</taxon>
        <taxon>Viridiplantae</taxon>
        <taxon>Streptophyta</taxon>
        <taxon>Embryophyta</taxon>
        <taxon>Tracheophyta</taxon>
        <taxon>Spermatophyta</taxon>
        <taxon>Magnoliopsida</taxon>
        <taxon>eudicotyledons</taxon>
        <taxon>Gunneridae</taxon>
        <taxon>Pentapetalae</taxon>
        <taxon>asterids</taxon>
        <taxon>lamiids</taxon>
        <taxon>Solanales</taxon>
        <taxon>Solanaceae</taxon>
        <taxon>Solanoideae</taxon>
        <taxon>Solaneae</taxon>
        <taxon>Solanum</taxon>
        <taxon>Solanum subgen. Lycopersicon</taxon>
    </lineage>
</organism>
<dbReference type="InterPro" id="IPR021109">
    <property type="entry name" value="Peptidase_aspartic_dom_sf"/>
</dbReference>
<name>A0ABM1FCD6_SOLPN</name>
<dbReference type="Gene3D" id="2.40.70.10">
    <property type="entry name" value="Acid Proteases"/>
    <property type="match status" value="1"/>
</dbReference>
<dbReference type="RefSeq" id="XP_015054836.1">
    <property type="nucleotide sequence ID" value="XM_015199350.1"/>
</dbReference>
<reference evidence="2" key="2">
    <citation type="submission" date="2025-08" db="UniProtKB">
        <authorList>
            <consortium name="RefSeq"/>
        </authorList>
    </citation>
    <scope>IDENTIFICATION</scope>
</reference>
<gene>
    <name evidence="2" type="primary">LOC107001210</name>
</gene>
<protein>
    <submittedName>
        <fullName evidence="2">Uncharacterized protein LOC107001210</fullName>
    </submittedName>
</protein>
<proteinExistence type="predicted"/>
<sequence length="152" mass="17237">MSSVVQDDMTKEDEVPIDSGELVDATIKEAELSEKVVPIPRPPPPFPQRLVKNMKDGKYRQFITMLKHLSINVPFIEPLEQMPGHVNFMKDMVEEKKEDPGTFIVRCKIGLLHFVNALCDVGESINLMSLSIYKNLGMRDPKPTTIRLLMAD</sequence>
<reference evidence="1" key="1">
    <citation type="journal article" date="2014" name="Nat. Genet.">
        <title>The genome of the stress-tolerant wild tomato species Solanum pennellii.</title>
        <authorList>
            <person name="Bolger A."/>
            <person name="Scossa F."/>
            <person name="Bolger M.E."/>
            <person name="Lanz C."/>
            <person name="Maumus F."/>
            <person name="Tohge T."/>
            <person name="Quesneville H."/>
            <person name="Alseekh S."/>
            <person name="Sorensen I."/>
            <person name="Lichtenstein G."/>
            <person name="Fich E.A."/>
            <person name="Conte M."/>
            <person name="Keller H."/>
            <person name="Schneeberger K."/>
            <person name="Schwacke R."/>
            <person name="Ofner I."/>
            <person name="Vrebalov J."/>
            <person name="Xu Y."/>
            <person name="Osorio S."/>
            <person name="Aflitos S.A."/>
            <person name="Schijlen E."/>
            <person name="Jimenez-Gomez J.M."/>
            <person name="Ryngajllo M."/>
            <person name="Kimura S."/>
            <person name="Kumar R."/>
            <person name="Koenig D."/>
            <person name="Headland L.R."/>
            <person name="Maloof J.N."/>
            <person name="Sinha N."/>
            <person name="van Ham R.C."/>
            <person name="Lankhorst R.K."/>
            <person name="Mao L."/>
            <person name="Vogel A."/>
            <person name="Arsova B."/>
            <person name="Panstruga R."/>
            <person name="Fei Z."/>
            <person name="Rose J.K."/>
            <person name="Zamir D."/>
            <person name="Carrari F."/>
            <person name="Giovannoni J.J."/>
            <person name="Weigel D."/>
            <person name="Usadel B."/>
            <person name="Fernie A.R."/>
        </authorList>
    </citation>
    <scope>NUCLEOTIDE SEQUENCE [LARGE SCALE GENOMIC DNA]</scope>
    <source>
        <strain evidence="1">cv. LA0716</strain>
    </source>
</reference>
<dbReference type="Proteomes" id="UP000694930">
    <property type="component" value="Chromosome 10"/>
</dbReference>
<dbReference type="GeneID" id="107001210"/>
<evidence type="ECO:0000313" key="1">
    <source>
        <dbReference type="Proteomes" id="UP000694930"/>
    </source>
</evidence>
<accession>A0ABM1FCD6</accession>
<dbReference type="PANTHER" id="PTHR33067:SF9">
    <property type="entry name" value="RNA-DIRECTED DNA POLYMERASE"/>
    <property type="match status" value="1"/>
</dbReference>
<dbReference type="PANTHER" id="PTHR33067">
    <property type="entry name" value="RNA-DIRECTED DNA POLYMERASE-RELATED"/>
    <property type="match status" value="1"/>
</dbReference>
<evidence type="ECO:0000313" key="2">
    <source>
        <dbReference type="RefSeq" id="XP_015054836.1"/>
    </source>
</evidence>